<comment type="caution">
    <text evidence="7">The sequence shown here is derived from an EMBL/GenBank/DDBJ whole genome shotgun (WGS) entry which is preliminary data.</text>
</comment>
<keyword evidence="4" id="KW-0418">Kinase</keyword>
<dbReference type="PANTHER" id="PTHR27002:SF900">
    <property type="entry name" value="S-LOCUS LECTIN KINASE FAMILY PROTEIN"/>
    <property type="match status" value="1"/>
</dbReference>
<sequence>MKSDVSTFNSGYMAPEYAIDGLFSVKSDVFSFGILVLEVISGRKNKGFYHPNHSRNLIGHVRISSMEIVDSRKAFRTD</sequence>
<gene>
    <name evidence="7" type="ORF">Pyn_20682</name>
</gene>
<keyword evidence="1" id="KW-0723">Serine/threonine-protein kinase</keyword>
<feature type="domain" description="Serine-threonine/tyrosine-protein kinase catalytic" evidence="6">
    <location>
        <begin position="6"/>
        <end position="44"/>
    </location>
</feature>
<evidence type="ECO:0000256" key="5">
    <source>
        <dbReference type="ARBA" id="ARBA00022840"/>
    </source>
</evidence>
<dbReference type="InterPro" id="IPR011009">
    <property type="entry name" value="Kinase-like_dom_sf"/>
</dbReference>
<evidence type="ECO:0000256" key="4">
    <source>
        <dbReference type="ARBA" id="ARBA00022777"/>
    </source>
</evidence>
<dbReference type="InterPro" id="IPR001245">
    <property type="entry name" value="Ser-Thr/Tyr_kinase_cat_dom"/>
</dbReference>
<dbReference type="Gene3D" id="1.10.510.10">
    <property type="entry name" value="Transferase(Phosphotransferase) domain 1"/>
    <property type="match status" value="1"/>
</dbReference>
<keyword evidence="3" id="KW-0547">Nucleotide-binding</keyword>
<dbReference type="AlphaFoldDB" id="A0A314UZJ2"/>
<evidence type="ECO:0000313" key="7">
    <source>
        <dbReference type="EMBL" id="PQM42338.1"/>
    </source>
</evidence>
<dbReference type="EMBL" id="PJQY01002846">
    <property type="protein sequence ID" value="PQM42338.1"/>
    <property type="molecule type" value="Genomic_DNA"/>
</dbReference>
<keyword evidence="2" id="KW-0808">Transferase</keyword>
<dbReference type="GO" id="GO:0004674">
    <property type="term" value="F:protein serine/threonine kinase activity"/>
    <property type="evidence" value="ECO:0007669"/>
    <property type="project" value="UniProtKB-KW"/>
</dbReference>
<dbReference type="SUPFAM" id="SSF56112">
    <property type="entry name" value="Protein kinase-like (PK-like)"/>
    <property type="match status" value="1"/>
</dbReference>
<keyword evidence="5" id="KW-0067">ATP-binding</keyword>
<organism evidence="7 8">
    <name type="scientific">Prunus yedoensis var. nudiflora</name>
    <dbReference type="NCBI Taxonomy" id="2094558"/>
    <lineage>
        <taxon>Eukaryota</taxon>
        <taxon>Viridiplantae</taxon>
        <taxon>Streptophyta</taxon>
        <taxon>Embryophyta</taxon>
        <taxon>Tracheophyta</taxon>
        <taxon>Spermatophyta</taxon>
        <taxon>Magnoliopsida</taxon>
        <taxon>eudicotyledons</taxon>
        <taxon>Gunneridae</taxon>
        <taxon>Pentapetalae</taxon>
        <taxon>rosids</taxon>
        <taxon>fabids</taxon>
        <taxon>Rosales</taxon>
        <taxon>Rosaceae</taxon>
        <taxon>Amygdaloideae</taxon>
        <taxon>Amygdaleae</taxon>
        <taxon>Prunus</taxon>
    </lineage>
</organism>
<dbReference type="PANTHER" id="PTHR27002">
    <property type="entry name" value="RECEPTOR-LIKE SERINE/THREONINE-PROTEIN KINASE SD1-8"/>
    <property type="match status" value="1"/>
</dbReference>
<dbReference type="Pfam" id="PF07714">
    <property type="entry name" value="PK_Tyr_Ser-Thr"/>
    <property type="match status" value="1"/>
</dbReference>
<reference evidence="7 8" key="1">
    <citation type="submission" date="2018-02" db="EMBL/GenBank/DDBJ databases">
        <title>Draft genome of wild Prunus yedoensis var. nudiflora.</title>
        <authorList>
            <person name="Baek S."/>
            <person name="Kim J.-H."/>
            <person name="Choi K."/>
            <person name="Kim G.-B."/>
            <person name="Cho A."/>
            <person name="Jang H."/>
            <person name="Shin C.-H."/>
            <person name="Yu H.-J."/>
            <person name="Mun J.-H."/>
        </authorList>
    </citation>
    <scope>NUCLEOTIDE SEQUENCE [LARGE SCALE GENOMIC DNA]</scope>
    <source>
        <strain evidence="8">cv. Jeju island</strain>
        <tissue evidence="7">Leaf</tissue>
    </source>
</reference>
<dbReference type="GO" id="GO:0005524">
    <property type="term" value="F:ATP binding"/>
    <property type="evidence" value="ECO:0007669"/>
    <property type="project" value="UniProtKB-KW"/>
</dbReference>
<evidence type="ECO:0000259" key="6">
    <source>
        <dbReference type="Pfam" id="PF07714"/>
    </source>
</evidence>
<dbReference type="OrthoDB" id="688481at2759"/>
<dbReference type="Proteomes" id="UP000250321">
    <property type="component" value="Unassembled WGS sequence"/>
</dbReference>
<keyword evidence="8" id="KW-1185">Reference proteome</keyword>
<accession>A0A314UZJ2</accession>
<dbReference type="GO" id="GO:0005886">
    <property type="term" value="C:plasma membrane"/>
    <property type="evidence" value="ECO:0007669"/>
    <property type="project" value="TreeGrafter"/>
</dbReference>
<name>A0A314UZJ2_PRUYE</name>
<evidence type="ECO:0000256" key="3">
    <source>
        <dbReference type="ARBA" id="ARBA00022741"/>
    </source>
</evidence>
<evidence type="ECO:0000256" key="1">
    <source>
        <dbReference type="ARBA" id="ARBA00022527"/>
    </source>
</evidence>
<proteinExistence type="predicted"/>
<protein>
    <recommendedName>
        <fullName evidence="6">Serine-threonine/tyrosine-protein kinase catalytic domain-containing protein</fullName>
    </recommendedName>
</protein>
<evidence type="ECO:0000256" key="2">
    <source>
        <dbReference type="ARBA" id="ARBA00022679"/>
    </source>
</evidence>
<evidence type="ECO:0000313" key="8">
    <source>
        <dbReference type="Proteomes" id="UP000250321"/>
    </source>
</evidence>
<dbReference type="STRING" id="2094558.A0A314UZJ2"/>